<sequence>MIEDHSSCIKVSDAGICTNCCSKNIVKNGTTKTRKQQYFCKNCHKRFIEFYSYKAYEKNINSQIIQLTKEGLGLRSIARVLQISTTTLLKRMVFISNQISTPEIPFHQSYELDEMRFYIGNKSNQMWLAYAINKITKKIVSFHVGKRTNKTLKTIIKTLINSQAEKVYTDKLRNYQYLIPKEVHSTQRFGTNSIERMNLTIRTNLKRFNRRSICFSKSIIIVNAILRIYFWT</sequence>
<dbReference type="InterPro" id="IPR005063">
    <property type="entry name" value="Transposase_27"/>
</dbReference>
<dbReference type="OrthoDB" id="1086493at2"/>
<dbReference type="GO" id="GO:0003677">
    <property type="term" value="F:DNA binding"/>
    <property type="evidence" value="ECO:0007669"/>
    <property type="project" value="InterPro"/>
</dbReference>
<keyword evidence="1" id="KW-0472">Membrane</keyword>
<dbReference type="RefSeq" id="WP_090001023.1">
    <property type="nucleotide sequence ID" value="NZ_FOBV01000008.1"/>
</dbReference>
<protein>
    <submittedName>
        <fullName evidence="2">Transposase and inactivated derivatives, IS1 family</fullName>
    </submittedName>
</protein>
<dbReference type="PANTHER" id="PTHR33293">
    <property type="entry name" value="INSERTION ELEMENT IS1 1 PROTEIN INSB-RELATED"/>
    <property type="match status" value="1"/>
</dbReference>
<keyword evidence="3" id="KW-1185">Reference proteome</keyword>
<accession>A0A1H8C3J5</accession>
<dbReference type="PANTHER" id="PTHR33293:SF2">
    <property type="entry name" value="TRANSPOSASE"/>
    <property type="match status" value="1"/>
</dbReference>
<organism evidence="2 3">
    <name type="scientific">Chryseobacterium taichungense</name>
    <dbReference type="NCBI Taxonomy" id="295069"/>
    <lineage>
        <taxon>Bacteria</taxon>
        <taxon>Pseudomonadati</taxon>
        <taxon>Bacteroidota</taxon>
        <taxon>Flavobacteriia</taxon>
        <taxon>Flavobacteriales</taxon>
        <taxon>Weeksellaceae</taxon>
        <taxon>Chryseobacterium group</taxon>
        <taxon>Chryseobacterium</taxon>
    </lineage>
</organism>
<keyword evidence="1" id="KW-1133">Transmembrane helix</keyword>
<evidence type="ECO:0000313" key="3">
    <source>
        <dbReference type="Proteomes" id="UP000199450"/>
    </source>
</evidence>
<gene>
    <name evidence="2" type="ORF">SAMN05421856_10853</name>
</gene>
<dbReference type="Pfam" id="PF03400">
    <property type="entry name" value="DDE_Tnp_IS1"/>
    <property type="match status" value="1"/>
</dbReference>
<keyword evidence="1" id="KW-0812">Transmembrane</keyword>
<name>A0A1H8C3J5_9FLAO</name>
<feature type="transmembrane region" description="Helical" evidence="1">
    <location>
        <begin position="212"/>
        <end position="230"/>
    </location>
</feature>
<dbReference type="AlphaFoldDB" id="A0A1H8C3J5"/>
<evidence type="ECO:0000313" key="2">
    <source>
        <dbReference type="EMBL" id="SEM89655.1"/>
    </source>
</evidence>
<dbReference type="NCBIfam" id="NF033558">
    <property type="entry name" value="transpos_IS1"/>
    <property type="match status" value="1"/>
</dbReference>
<proteinExistence type="predicted"/>
<dbReference type="Proteomes" id="UP000199450">
    <property type="component" value="Unassembled WGS sequence"/>
</dbReference>
<evidence type="ECO:0000256" key="1">
    <source>
        <dbReference type="SAM" id="Phobius"/>
    </source>
</evidence>
<dbReference type="InterPro" id="IPR051354">
    <property type="entry name" value="Transposase_27_IS1"/>
</dbReference>
<dbReference type="EMBL" id="FOBV01000008">
    <property type="protein sequence ID" value="SEM89655.1"/>
    <property type="molecule type" value="Genomic_DNA"/>
</dbReference>
<dbReference type="STRING" id="295069.SAMN05421856_10853"/>
<reference evidence="3" key="1">
    <citation type="submission" date="2016-10" db="EMBL/GenBank/DDBJ databases">
        <authorList>
            <person name="Varghese N."/>
            <person name="Submissions S."/>
        </authorList>
    </citation>
    <scope>NUCLEOTIDE SEQUENCE [LARGE SCALE GENOMIC DNA]</scope>
    <source>
        <strain evidence="3">DSM 17453</strain>
    </source>
</reference>
<dbReference type="GO" id="GO:0004803">
    <property type="term" value="F:transposase activity"/>
    <property type="evidence" value="ECO:0007669"/>
    <property type="project" value="InterPro"/>
</dbReference>
<dbReference type="GO" id="GO:0006313">
    <property type="term" value="P:DNA transposition"/>
    <property type="evidence" value="ECO:0007669"/>
    <property type="project" value="InterPro"/>
</dbReference>